<dbReference type="AlphaFoldDB" id="A0A9X3I3H6"/>
<dbReference type="Proteomes" id="UP001143347">
    <property type="component" value="Unassembled WGS sequence"/>
</dbReference>
<keyword evidence="3" id="KW-0479">Metal-binding</keyword>
<dbReference type="GO" id="GO:0016787">
    <property type="term" value="F:hydrolase activity"/>
    <property type="evidence" value="ECO:0007669"/>
    <property type="project" value="UniProtKB-KW"/>
</dbReference>
<accession>A0A9X3I3H6</accession>
<evidence type="ECO:0000259" key="7">
    <source>
        <dbReference type="Pfam" id="PF26343"/>
    </source>
</evidence>
<evidence type="ECO:0000256" key="2">
    <source>
        <dbReference type="ARBA" id="ARBA00022722"/>
    </source>
</evidence>
<dbReference type="InterPro" id="IPR058652">
    <property type="entry name" value="VapC50_C"/>
</dbReference>
<evidence type="ECO:0000259" key="6">
    <source>
        <dbReference type="Pfam" id="PF13470"/>
    </source>
</evidence>
<dbReference type="InterPro" id="IPR029060">
    <property type="entry name" value="PIN-like_dom_sf"/>
</dbReference>
<feature type="domain" description="PIN" evidence="6">
    <location>
        <begin position="6"/>
        <end position="113"/>
    </location>
</feature>
<evidence type="ECO:0000256" key="5">
    <source>
        <dbReference type="ARBA" id="ARBA00022842"/>
    </source>
</evidence>
<keyword evidence="1" id="KW-1277">Toxin-antitoxin system</keyword>
<evidence type="ECO:0000313" key="8">
    <source>
        <dbReference type="EMBL" id="MCX2963176.1"/>
    </source>
</evidence>
<gene>
    <name evidence="8" type="ORF">OSB52_03625</name>
</gene>
<reference evidence="8" key="1">
    <citation type="submission" date="2022-10" db="EMBL/GenBank/DDBJ databases">
        <title>WGS of marine actinomycetes from Thailand.</title>
        <authorList>
            <person name="Thawai C."/>
        </authorList>
    </citation>
    <scope>NUCLEOTIDE SEQUENCE</scope>
    <source>
        <strain evidence="8">SW21</strain>
    </source>
</reference>
<keyword evidence="4" id="KW-0378">Hydrolase</keyword>
<evidence type="ECO:0000313" key="9">
    <source>
        <dbReference type="Proteomes" id="UP001143347"/>
    </source>
</evidence>
<dbReference type="RefSeq" id="WP_266060198.1">
    <property type="nucleotide sequence ID" value="NZ_JAPKFM010000002.1"/>
</dbReference>
<dbReference type="SUPFAM" id="SSF88723">
    <property type="entry name" value="PIN domain-like"/>
    <property type="match status" value="1"/>
</dbReference>
<keyword evidence="2" id="KW-0540">Nuclease</keyword>
<evidence type="ECO:0000256" key="4">
    <source>
        <dbReference type="ARBA" id="ARBA00022801"/>
    </source>
</evidence>
<dbReference type="Pfam" id="PF13470">
    <property type="entry name" value="PIN_3"/>
    <property type="match status" value="1"/>
</dbReference>
<keyword evidence="9" id="KW-1185">Reference proteome</keyword>
<evidence type="ECO:0000256" key="1">
    <source>
        <dbReference type="ARBA" id="ARBA00022649"/>
    </source>
</evidence>
<dbReference type="Pfam" id="PF26343">
    <property type="entry name" value="VapC50_C"/>
    <property type="match status" value="1"/>
</dbReference>
<dbReference type="GO" id="GO:0046872">
    <property type="term" value="F:metal ion binding"/>
    <property type="evidence" value="ECO:0007669"/>
    <property type="project" value="UniProtKB-KW"/>
</dbReference>
<organism evidence="8 9">
    <name type="scientific">Gordonia aquimaris</name>
    <dbReference type="NCBI Taxonomy" id="2984863"/>
    <lineage>
        <taxon>Bacteria</taxon>
        <taxon>Bacillati</taxon>
        <taxon>Actinomycetota</taxon>
        <taxon>Actinomycetes</taxon>
        <taxon>Mycobacteriales</taxon>
        <taxon>Gordoniaceae</taxon>
        <taxon>Gordonia</taxon>
    </lineage>
</organism>
<sequence length="202" mass="21968">MAATFRVVLDACVMLPQNLNNLLLTLAEHDMFTPVWTPQLLDEVHRNLTGTHAVTAEQADHRITQMRRAFPHAADHSAGYLRLVDAMTNHPKDRHVLAAAVASGAALIVTANLKDFPGDACDPHGITAVHPDDFLLDQLDLDTQEVMSAITALTDRNQHPPRTAGQLVEALRSVTPEFAAAVQEIISPVTALEIVDDAHVDD</sequence>
<dbReference type="EMBL" id="JAPKFM010000002">
    <property type="protein sequence ID" value="MCX2963176.1"/>
    <property type="molecule type" value="Genomic_DNA"/>
</dbReference>
<keyword evidence="5" id="KW-0460">Magnesium</keyword>
<name>A0A9X3I3H6_9ACTN</name>
<comment type="caution">
    <text evidence="8">The sequence shown here is derived from an EMBL/GenBank/DDBJ whole genome shotgun (WGS) entry which is preliminary data.</text>
</comment>
<evidence type="ECO:0000256" key="3">
    <source>
        <dbReference type="ARBA" id="ARBA00022723"/>
    </source>
</evidence>
<dbReference type="GO" id="GO:0004518">
    <property type="term" value="F:nuclease activity"/>
    <property type="evidence" value="ECO:0007669"/>
    <property type="project" value="UniProtKB-KW"/>
</dbReference>
<dbReference type="InterPro" id="IPR002716">
    <property type="entry name" value="PIN_dom"/>
</dbReference>
<feature type="domain" description="VapC50 C-terminal" evidence="7">
    <location>
        <begin position="131"/>
        <end position="183"/>
    </location>
</feature>
<proteinExistence type="predicted"/>
<protein>
    <submittedName>
        <fullName evidence="8">PIN domain-containing protein</fullName>
    </submittedName>
</protein>